<protein>
    <submittedName>
        <fullName evidence="1">Type II toxin-antitoxin system VapB family antitoxin</fullName>
    </submittedName>
</protein>
<sequence>MTVTRIDIAPDVLSDVMRMTGAATETDAVNLALRDYVARHSRIAALEHFAALSASWDYEFWKRCHENERAPTE</sequence>
<name>A0ABT4TZR2_9ACTN</name>
<proteinExistence type="predicted"/>
<dbReference type="Pfam" id="PF09957">
    <property type="entry name" value="VapB_antitoxin"/>
    <property type="match status" value="1"/>
</dbReference>
<keyword evidence="2" id="KW-1185">Reference proteome</keyword>
<evidence type="ECO:0000313" key="1">
    <source>
        <dbReference type="EMBL" id="MDA2809592.1"/>
    </source>
</evidence>
<reference evidence="1 2" key="1">
    <citation type="submission" date="2023-01" db="EMBL/GenBank/DDBJ databases">
        <title>Draft genome sequence of Nocardiopsis sp. RSe5-2 isolated from halophytes.</title>
        <authorList>
            <person name="Duangmal K."/>
            <person name="Chantavorakit T."/>
        </authorList>
    </citation>
    <scope>NUCLEOTIDE SEQUENCE [LARGE SCALE GENOMIC DNA]</scope>
    <source>
        <strain evidence="1 2">RSe5-2</strain>
    </source>
</reference>
<evidence type="ECO:0000313" key="2">
    <source>
        <dbReference type="Proteomes" id="UP001527866"/>
    </source>
</evidence>
<gene>
    <name evidence="1" type="ORF">O4J56_02970</name>
</gene>
<dbReference type="Proteomes" id="UP001527866">
    <property type="component" value="Unassembled WGS sequence"/>
</dbReference>
<dbReference type="EMBL" id="JAQFWQ010000005">
    <property type="protein sequence ID" value="MDA2809592.1"/>
    <property type="molecule type" value="Genomic_DNA"/>
</dbReference>
<organism evidence="1 2">
    <name type="scientific">Nocardiopsis endophytica</name>
    <dbReference type="NCBI Taxonomy" id="3018445"/>
    <lineage>
        <taxon>Bacteria</taxon>
        <taxon>Bacillati</taxon>
        <taxon>Actinomycetota</taxon>
        <taxon>Actinomycetes</taxon>
        <taxon>Streptosporangiales</taxon>
        <taxon>Nocardiopsidaceae</taxon>
        <taxon>Nocardiopsis</taxon>
    </lineage>
</organism>
<dbReference type="InterPro" id="IPR019239">
    <property type="entry name" value="VapB_antitoxin"/>
</dbReference>
<accession>A0ABT4TZR2</accession>
<comment type="caution">
    <text evidence="1">The sequence shown here is derived from an EMBL/GenBank/DDBJ whole genome shotgun (WGS) entry which is preliminary data.</text>
</comment>
<dbReference type="RefSeq" id="WP_270683495.1">
    <property type="nucleotide sequence ID" value="NZ_JAQFWQ010000005.1"/>
</dbReference>